<dbReference type="eggNOG" id="arCOG09415">
    <property type="taxonomic scope" value="Archaea"/>
</dbReference>
<evidence type="ECO:0000259" key="2">
    <source>
        <dbReference type="Pfam" id="PF02014"/>
    </source>
</evidence>
<dbReference type="KEGG" id="pfm:Pyrfu_1333"/>
<dbReference type="Pfam" id="PF02014">
    <property type="entry name" value="Reeler"/>
    <property type="match status" value="1"/>
</dbReference>
<accession>G0EGP3</accession>
<dbReference type="InterPro" id="IPR042307">
    <property type="entry name" value="Reeler_sf"/>
</dbReference>
<protein>
    <recommendedName>
        <fullName evidence="2">Reelin domain-containing protein</fullName>
    </recommendedName>
</protein>
<feature type="domain" description="Reelin" evidence="2">
    <location>
        <begin position="45"/>
        <end position="146"/>
    </location>
</feature>
<dbReference type="NCBIfam" id="NF041895">
    <property type="entry name" value="choice_anch_V"/>
    <property type="match status" value="1"/>
</dbReference>
<evidence type="ECO:0000313" key="3">
    <source>
        <dbReference type="EMBL" id="AEM39191.1"/>
    </source>
</evidence>
<keyword evidence="4" id="KW-1185">Reference proteome</keyword>
<dbReference type="AlphaFoldDB" id="G0EGP3"/>
<organism evidence="3 4">
    <name type="scientific">Pyrolobus fumarii (strain DSM 11204 / 1A)</name>
    <dbReference type="NCBI Taxonomy" id="694429"/>
    <lineage>
        <taxon>Archaea</taxon>
        <taxon>Thermoproteota</taxon>
        <taxon>Thermoprotei</taxon>
        <taxon>Desulfurococcales</taxon>
        <taxon>Pyrodictiaceae</taxon>
        <taxon>Pyrolobus</taxon>
    </lineage>
</organism>
<dbReference type="OrthoDB" id="15495at2157"/>
<dbReference type="Gene3D" id="2.60.40.4060">
    <property type="entry name" value="Reeler domain"/>
    <property type="match status" value="1"/>
</dbReference>
<keyword evidence="1" id="KW-1133">Transmembrane helix</keyword>
<evidence type="ECO:0000313" key="4">
    <source>
        <dbReference type="Proteomes" id="UP000001037"/>
    </source>
</evidence>
<proteinExistence type="predicted"/>
<sequence length="224" mass="23611">MMLKKYALLTALVAVLVVVGLVAVHVGAMSSGAPRLECNQCHQPAGTAEFTVTGLPSKYEPGKVYKITIKITKGPKCPEGAYCGGFAVLVNAGELKPVDDTTQVSETPDGRMLTHTAQGATKREWTFEWKAPEKPVPVTFKIAVLAADGSASVVGDYYGFKEITVEPKVTTTTIVTTTLVTTTKPTTTVVTKGEVVKHDVTLAIAIAALLFVIGAGGYLAVSRK</sequence>
<reference evidence="3 4" key="1">
    <citation type="journal article" date="2011" name="Stand. Genomic Sci.">
        <title>Complete genome sequence of the hyperthermophilic chemolithoautotroph Pyrolobus fumarii type strain (1A).</title>
        <authorList>
            <person name="Anderson I."/>
            <person name="Goker M."/>
            <person name="Nolan M."/>
            <person name="Lucas S."/>
            <person name="Hammon N."/>
            <person name="Deshpande S."/>
            <person name="Cheng J.F."/>
            <person name="Tapia R."/>
            <person name="Han C."/>
            <person name="Goodwin L."/>
            <person name="Pitluck S."/>
            <person name="Huntemann M."/>
            <person name="Liolios K."/>
            <person name="Ivanova N."/>
            <person name="Pagani I."/>
            <person name="Mavromatis K."/>
            <person name="Ovchinikova G."/>
            <person name="Pati A."/>
            <person name="Chen A."/>
            <person name="Palaniappan K."/>
            <person name="Land M."/>
            <person name="Hauser L."/>
            <person name="Brambilla E.M."/>
            <person name="Huber H."/>
            <person name="Yasawong M."/>
            <person name="Rohde M."/>
            <person name="Spring S."/>
            <person name="Abt B."/>
            <person name="Sikorski J."/>
            <person name="Wirth R."/>
            <person name="Detter J.C."/>
            <person name="Woyke T."/>
            <person name="Bristow J."/>
            <person name="Eisen J.A."/>
            <person name="Markowitz V."/>
            <person name="Hugenholtz P."/>
            <person name="Kyrpides N.C."/>
            <person name="Klenk H.P."/>
            <person name="Lapidus A."/>
        </authorList>
    </citation>
    <scope>NUCLEOTIDE SEQUENCE [LARGE SCALE GENOMIC DNA]</scope>
    <source>
        <strain evidence="4">DSM 11204 / 1A</strain>
    </source>
</reference>
<dbReference type="HOGENOM" id="CLU_105302_0_0_2"/>
<evidence type="ECO:0000256" key="1">
    <source>
        <dbReference type="SAM" id="Phobius"/>
    </source>
</evidence>
<feature type="transmembrane region" description="Helical" evidence="1">
    <location>
        <begin position="200"/>
        <end position="221"/>
    </location>
</feature>
<name>G0EGP3_PYRF1</name>
<dbReference type="EMBL" id="CP002838">
    <property type="protein sequence ID" value="AEM39191.1"/>
    <property type="molecule type" value="Genomic_DNA"/>
</dbReference>
<dbReference type="InterPro" id="IPR002861">
    <property type="entry name" value="Reeler_dom"/>
</dbReference>
<keyword evidence="1" id="KW-0812">Transmembrane</keyword>
<gene>
    <name evidence="3" type="ordered locus">Pyrfu_1333</name>
</gene>
<dbReference type="Proteomes" id="UP000001037">
    <property type="component" value="Chromosome"/>
</dbReference>
<keyword evidence="1" id="KW-0472">Membrane</keyword>
<dbReference type="InParanoid" id="G0EGP3"/>